<feature type="compositionally biased region" description="Polar residues" evidence="1">
    <location>
        <begin position="127"/>
        <end position="136"/>
    </location>
</feature>
<reference evidence="2 3" key="1">
    <citation type="submission" date="2023-04" db="EMBL/GenBank/DDBJ databases">
        <title>Genome of Basidiobolus ranarum AG-B5.</title>
        <authorList>
            <person name="Stajich J.E."/>
            <person name="Carter-House D."/>
            <person name="Gryganskyi A."/>
        </authorList>
    </citation>
    <scope>NUCLEOTIDE SEQUENCE [LARGE SCALE GENOMIC DNA]</scope>
    <source>
        <strain evidence="2 3">AG-B5</strain>
    </source>
</reference>
<accession>A0ABR2VKB8</accession>
<evidence type="ECO:0008006" key="4">
    <source>
        <dbReference type="Google" id="ProtNLM"/>
    </source>
</evidence>
<feature type="region of interest" description="Disordered" evidence="1">
    <location>
        <begin position="253"/>
        <end position="319"/>
    </location>
</feature>
<dbReference type="EMBL" id="JASJQH010010796">
    <property type="protein sequence ID" value="KAK9670748.1"/>
    <property type="molecule type" value="Genomic_DNA"/>
</dbReference>
<evidence type="ECO:0000313" key="2">
    <source>
        <dbReference type="EMBL" id="KAK9670748.1"/>
    </source>
</evidence>
<dbReference type="Proteomes" id="UP001479436">
    <property type="component" value="Unassembled WGS sequence"/>
</dbReference>
<evidence type="ECO:0000256" key="1">
    <source>
        <dbReference type="SAM" id="MobiDB-lite"/>
    </source>
</evidence>
<feature type="compositionally biased region" description="Low complexity" evidence="1">
    <location>
        <begin position="1"/>
        <end position="15"/>
    </location>
</feature>
<feature type="non-terminal residue" evidence="2">
    <location>
        <position position="319"/>
    </location>
</feature>
<feature type="compositionally biased region" description="Basic and acidic residues" evidence="1">
    <location>
        <begin position="50"/>
        <end position="59"/>
    </location>
</feature>
<feature type="compositionally biased region" description="Acidic residues" evidence="1">
    <location>
        <begin position="150"/>
        <end position="169"/>
    </location>
</feature>
<evidence type="ECO:0000313" key="3">
    <source>
        <dbReference type="Proteomes" id="UP001479436"/>
    </source>
</evidence>
<protein>
    <recommendedName>
        <fullName evidence="4">Dentin matrix protein 1</fullName>
    </recommendedName>
</protein>
<gene>
    <name evidence="2" type="ORF">K7432_017534</name>
</gene>
<organism evidence="2 3">
    <name type="scientific">Basidiobolus ranarum</name>
    <dbReference type="NCBI Taxonomy" id="34480"/>
    <lineage>
        <taxon>Eukaryota</taxon>
        <taxon>Fungi</taxon>
        <taxon>Fungi incertae sedis</taxon>
        <taxon>Zoopagomycota</taxon>
        <taxon>Entomophthoromycotina</taxon>
        <taxon>Basidiobolomycetes</taxon>
        <taxon>Basidiobolales</taxon>
        <taxon>Basidiobolaceae</taxon>
        <taxon>Basidiobolus</taxon>
    </lineage>
</organism>
<name>A0ABR2VKB8_9FUNG</name>
<feature type="region of interest" description="Disordered" evidence="1">
    <location>
        <begin position="1"/>
        <end position="219"/>
    </location>
</feature>
<proteinExistence type="predicted"/>
<feature type="compositionally biased region" description="Polar residues" evidence="1">
    <location>
        <begin position="16"/>
        <end position="25"/>
    </location>
</feature>
<feature type="non-terminal residue" evidence="2">
    <location>
        <position position="1"/>
    </location>
</feature>
<keyword evidence="3" id="KW-1185">Reference proteome</keyword>
<feature type="compositionally biased region" description="Basic and acidic residues" evidence="1">
    <location>
        <begin position="201"/>
        <end position="219"/>
    </location>
</feature>
<feature type="compositionally biased region" description="Low complexity" evidence="1">
    <location>
        <begin position="67"/>
        <end position="78"/>
    </location>
</feature>
<sequence>SEAASLRRSTRATRAPTYQDQGTSGDSEEDIASYRSSRLAQKNIHKRKNSHLDEPDIYTRSRRSTRSRSNTRISSRWSPKSQRHSSRLGNDSKVNYYEPPGSPHYSRSSDEHEINSGGPPQRHTRTLTKNTIYQSTSDEDSDLTEVRTGDDEDEEDDEADEQDDDDGEDAEKVELIDLDENKDESMTADVSSQNKHRAHSFHGDSTPEKSSVEPVDRSAEVEMELASGSIVDAVGNNMVRRSSRLFSKHTLIGDLKDSNNPARMRDNSMNIDDADINSDNRSFAEPTDDASMSRRPGLRPRPRIQYGGGRDPTKSVGNS</sequence>
<comment type="caution">
    <text evidence="2">The sequence shown here is derived from an EMBL/GenBank/DDBJ whole genome shotgun (WGS) entry which is preliminary data.</text>
</comment>